<proteinExistence type="predicted"/>
<feature type="transmembrane region" description="Helical" evidence="1">
    <location>
        <begin position="36"/>
        <end position="63"/>
    </location>
</feature>
<sequence>MLRCGVPGAVRGFGWGLETAGGGRFEKSRPPLREIFYGRIMGMVVVEVLCAGGGVATFGLFSFAGVLYSVEFDGIFVPTSSVAACIDGGWGVGGFRPWMTKQRAVSLTGPPC</sequence>
<comment type="caution">
    <text evidence="2">The sequence shown here is derived from an EMBL/GenBank/DDBJ whole genome shotgun (WGS) entry which is preliminary data.</text>
</comment>
<feature type="transmembrane region" description="Helical" evidence="1">
    <location>
        <begin position="75"/>
        <end position="93"/>
    </location>
</feature>
<keyword evidence="1" id="KW-0812">Transmembrane</keyword>
<dbReference type="AlphaFoldDB" id="A0A8S1ILB7"/>
<dbReference type="Proteomes" id="UP000708148">
    <property type="component" value="Unassembled WGS sequence"/>
</dbReference>
<keyword evidence="1" id="KW-1133">Transmembrane helix</keyword>
<evidence type="ECO:0000313" key="3">
    <source>
        <dbReference type="Proteomes" id="UP000708148"/>
    </source>
</evidence>
<accession>A0A8S1ILB7</accession>
<organism evidence="2 3">
    <name type="scientific">Ostreobium quekettii</name>
    <dbReference type="NCBI Taxonomy" id="121088"/>
    <lineage>
        <taxon>Eukaryota</taxon>
        <taxon>Viridiplantae</taxon>
        <taxon>Chlorophyta</taxon>
        <taxon>core chlorophytes</taxon>
        <taxon>Ulvophyceae</taxon>
        <taxon>TCBD clade</taxon>
        <taxon>Bryopsidales</taxon>
        <taxon>Ostreobineae</taxon>
        <taxon>Ostreobiaceae</taxon>
        <taxon>Ostreobium</taxon>
    </lineage>
</organism>
<keyword evidence="1" id="KW-0472">Membrane</keyword>
<evidence type="ECO:0000313" key="2">
    <source>
        <dbReference type="EMBL" id="CAD7695748.1"/>
    </source>
</evidence>
<name>A0A8S1ILB7_9CHLO</name>
<protein>
    <submittedName>
        <fullName evidence="2">Uncharacterized protein</fullName>
    </submittedName>
</protein>
<reference evidence="2" key="1">
    <citation type="submission" date="2020-12" db="EMBL/GenBank/DDBJ databases">
        <authorList>
            <person name="Iha C."/>
        </authorList>
    </citation>
    <scope>NUCLEOTIDE SEQUENCE</scope>
</reference>
<keyword evidence="3" id="KW-1185">Reference proteome</keyword>
<evidence type="ECO:0000256" key="1">
    <source>
        <dbReference type="SAM" id="Phobius"/>
    </source>
</evidence>
<dbReference type="EMBL" id="CAJHUC010000384">
    <property type="protein sequence ID" value="CAD7695748.1"/>
    <property type="molecule type" value="Genomic_DNA"/>
</dbReference>
<gene>
    <name evidence="2" type="ORF">OSTQU699_LOCUS1109</name>
</gene>